<dbReference type="CDD" id="cd00883">
    <property type="entry name" value="beta_CA_cladeA"/>
    <property type="match status" value="1"/>
</dbReference>
<evidence type="ECO:0000256" key="6">
    <source>
        <dbReference type="ARBA" id="ARBA00048348"/>
    </source>
</evidence>
<feature type="binding site" evidence="7">
    <location>
        <position position="41"/>
    </location>
    <ligand>
        <name>Zn(2+)</name>
        <dbReference type="ChEBI" id="CHEBI:29105"/>
    </ligand>
</feature>
<dbReference type="InterPro" id="IPR036874">
    <property type="entry name" value="Carbonic_anhydrase_sf"/>
</dbReference>
<evidence type="ECO:0000256" key="1">
    <source>
        <dbReference type="ARBA" id="ARBA00006217"/>
    </source>
</evidence>
<dbReference type="EMBL" id="MU157865">
    <property type="protein sequence ID" value="KAF9527012.1"/>
    <property type="molecule type" value="Genomic_DNA"/>
</dbReference>
<comment type="function">
    <text evidence="8">Reversible hydration of carbon dioxide.</text>
</comment>
<feature type="binding site" evidence="7">
    <location>
        <position position="43"/>
    </location>
    <ligand>
        <name>Zn(2+)</name>
        <dbReference type="ChEBI" id="CHEBI:29105"/>
    </ligand>
</feature>
<reference evidence="9" key="1">
    <citation type="submission" date="2020-11" db="EMBL/GenBank/DDBJ databases">
        <authorList>
            <consortium name="DOE Joint Genome Institute"/>
            <person name="Ahrendt S."/>
            <person name="Riley R."/>
            <person name="Andreopoulos W."/>
            <person name="Labutti K."/>
            <person name="Pangilinan J."/>
            <person name="Ruiz-Duenas F.J."/>
            <person name="Barrasa J.M."/>
            <person name="Sanchez-Garcia M."/>
            <person name="Camarero S."/>
            <person name="Miyauchi S."/>
            <person name="Serrano A."/>
            <person name="Linde D."/>
            <person name="Babiker R."/>
            <person name="Drula E."/>
            <person name="Ayuso-Fernandez I."/>
            <person name="Pacheco R."/>
            <person name="Padilla G."/>
            <person name="Ferreira P."/>
            <person name="Barriuso J."/>
            <person name="Kellner H."/>
            <person name="Castanera R."/>
            <person name="Alfaro M."/>
            <person name="Ramirez L."/>
            <person name="Pisabarro A.G."/>
            <person name="Kuo A."/>
            <person name="Tritt A."/>
            <person name="Lipzen A."/>
            <person name="He G."/>
            <person name="Yan M."/>
            <person name="Ng V."/>
            <person name="Cullen D."/>
            <person name="Martin F."/>
            <person name="Rosso M.-N."/>
            <person name="Henrissat B."/>
            <person name="Hibbett D."/>
            <person name="Martinez A.T."/>
            <person name="Grigoriev I.V."/>
        </authorList>
    </citation>
    <scope>NUCLEOTIDE SEQUENCE</scope>
    <source>
        <strain evidence="9">CBS 506.95</strain>
    </source>
</reference>
<comment type="cofactor">
    <cofactor evidence="7">
        <name>Zn(2+)</name>
        <dbReference type="ChEBI" id="CHEBI:29105"/>
    </cofactor>
    <text evidence="7">Binds 1 zinc ion per subunit.</text>
</comment>
<dbReference type="SUPFAM" id="SSF53056">
    <property type="entry name" value="beta-carbonic anhydrase, cab"/>
    <property type="match status" value="1"/>
</dbReference>
<accession>A0A9P6JN49</accession>
<evidence type="ECO:0000256" key="2">
    <source>
        <dbReference type="ARBA" id="ARBA00012925"/>
    </source>
</evidence>
<evidence type="ECO:0000256" key="5">
    <source>
        <dbReference type="ARBA" id="ARBA00023239"/>
    </source>
</evidence>
<dbReference type="Proteomes" id="UP000807306">
    <property type="component" value="Unassembled WGS sequence"/>
</dbReference>
<evidence type="ECO:0000313" key="9">
    <source>
        <dbReference type="EMBL" id="KAF9527012.1"/>
    </source>
</evidence>
<feature type="binding site" evidence="7">
    <location>
        <position position="97"/>
    </location>
    <ligand>
        <name>Zn(2+)</name>
        <dbReference type="ChEBI" id="CHEBI:29105"/>
    </ligand>
</feature>
<name>A0A9P6JN49_9AGAR</name>
<evidence type="ECO:0000256" key="8">
    <source>
        <dbReference type="RuleBase" id="RU003956"/>
    </source>
</evidence>
<comment type="catalytic activity">
    <reaction evidence="6 8">
        <text>hydrogencarbonate + H(+) = CO2 + H2O</text>
        <dbReference type="Rhea" id="RHEA:10748"/>
        <dbReference type="ChEBI" id="CHEBI:15377"/>
        <dbReference type="ChEBI" id="CHEBI:15378"/>
        <dbReference type="ChEBI" id="CHEBI:16526"/>
        <dbReference type="ChEBI" id="CHEBI:17544"/>
        <dbReference type="EC" id="4.2.1.1"/>
    </reaction>
</comment>
<evidence type="ECO:0000313" key="10">
    <source>
        <dbReference type="Proteomes" id="UP000807306"/>
    </source>
</evidence>
<comment type="similarity">
    <text evidence="1 8">Belongs to the beta-class carbonic anhydrase family.</text>
</comment>
<gene>
    <name evidence="9" type="ORF">CPB83DRAFT_856990</name>
</gene>
<comment type="caution">
    <text evidence="9">The sequence shown here is derived from an EMBL/GenBank/DDBJ whole genome shotgun (WGS) entry which is preliminary data.</text>
</comment>
<proteinExistence type="inferred from homology"/>
<dbReference type="AlphaFoldDB" id="A0A9P6JN49"/>
<dbReference type="GO" id="GO:0034599">
    <property type="term" value="P:cellular response to oxidative stress"/>
    <property type="evidence" value="ECO:0007669"/>
    <property type="project" value="TreeGrafter"/>
</dbReference>
<keyword evidence="10" id="KW-1185">Reference proteome</keyword>
<dbReference type="Gene3D" id="3.40.1050.10">
    <property type="entry name" value="Carbonic anhydrase"/>
    <property type="match status" value="1"/>
</dbReference>
<keyword evidence="5 8" id="KW-0456">Lyase</keyword>
<dbReference type="GO" id="GO:0008270">
    <property type="term" value="F:zinc ion binding"/>
    <property type="evidence" value="ECO:0007669"/>
    <property type="project" value="UniProtKB-UniRule"/>
</dbReference>
<sequence>MPVHQLLATNAQWAADVAQSDPTFFPTSAQGQSPHTLWIGCADSRVPASVITGAKPGELFVHRNIANQFHPDDKNILSVLRYAVDHLGVEHVVIVGHSRCGGAQACLNAALAPNFVPGNLPIATIEDYPAEEDINRWLEPLTELTASLELGSISDAALQTIVEENVKLQVKNLSQSEVIQRAFENGTTALGKKVQIHGWVYDLATGRLKDLHVSQSSK</sequence>
<dbReference type="EC" id="4.2.1.1" evidence="2 8"/>
<dbReference type="GO" id="GO:0071244">
    <property type="term" value="P:cellular response to carbon dioxide"/>
    <property type="evidence" value="ECO:0007669"/>
    <property type="project" value="TreeGrafter"/>
</dbReference>
<evidence type="ECO:0000256" key="3">
    <source>
        <dbReference type="ARBA" id="ARBA00022723"/>
    </source>
</evidence>
<dbReference type="Pfam" id="PF00484">
    <property type="entry name" value="Pro_CA"/>
    <property type="match status" value="1"/>
</dbReference>
<dbReference type="PANTHER" id="PTHR11002">
    <property type="entry name" value="CARBONIC ANHYDRASE"/>
    <property type="match status" value="1"/>
</dbReference>
<keyword evidence="4 7" id="KW-0862">Zinc</keyword>
<protein>
    <recommendedName>
        <fullName evidence="2 8">Carbonic anhydrase</fullName>
        <ecNumber evidence="2 8">4.2.1.1</ecNumber>
    </recommendedName>
    <alternativeName>
        <fullName evidence="8">Carbonate dehydratase</fullName>
    </alternativeName>
</protein>
<dbReference type="PROSITE" id="PS00704">
    <property type="entry name" value="PROK_CO2_ANHYDRASE_1"/>
    <property type="match status" value="1"/>
</dbReference>
<dbReference type="InterPro" id="IPR001765">
    <property type="entry name" value="Carbonic_anhydrase"/>
</dbReference>
<dbReference type="InterPro" id="IPR015892">
    <property type="entry name" value="Carbonic_anhydrase_CS"/>
</dbReference>
<dbReference type="OrthoDB" id="10248475at2759"/>
<organism evidence="9 10">
    <name type="scientific">Crepidotus variabilis</name>
    <dbReference type="NCBI Taxonomy" id="179855"/>
    <lineage>
        <taxon>Eukaryota</taxon>
        <taxon>Fungi</taxon>
        <taxon>Dikarya</taxon>
        <taxon>Basidiomycota</taxon>
        <taxon>Agaricomycotina</taxon>
        <taxon>Agaricomycetes</taxon>
        <taxon>Agaricomycetidae</taxon>
        <taxon>Agaricales</taxon>
        <taxon>Agaricineae</taxon>
        <taxon>Crepidotaceae</taxon>
        <taxon>Crepidotus</taxon>
    </lineage>
</organism>
<evidence type="ECO:0000256" key="7">
    <source>
        <dbReference type="PIRSR" id="PIRSR601765-1"/>
    </source>
</evidence>
<dbReference type="PANTHER" id="PTHR11002:SF76">
    <property type="entry name" value="CARBONIC ANHYDRASE"/>
    <property type="match status" value="1"/>
</dbReference>
<dbReference type="SMART" id="SM00947">
    <property type="entry name" value="Pro_CA"/>
    <property type="match status" value="1"/>
</dbReference>
<dbReference type="GO" id="GO:0004089">
    <property type="term" value="F:carbonate dehydratase activity"/>
    <property type="evidence" value="ECO:0007669"/>
    <property type="project" value="UniProtKB-UniRule"/>
</dbReference>
<keyword evidence="3 7" id="KW-0479">Metal-binding</keyword>
<evidence type="ECO:0000256" key="4">
    <source>
        <dbReference type="ARBA" id="ARBA00022833"/>
    </source>
</evidence>
<dbReference type="GO" id="GO:0015976">
    <property type="term" value="P:carbon utilization"/>
    <property type="evidence" value="ECO:0007669"/>
    <property type="project" value="InterPro"/>
</dbReference>
<feature type="binding site" evidence="7">
    <location>
        <position position="100"/>
    </location>
    <ligand>
        <name>Zn(2+)</name>
        <dbReference type="ChEBI" id="CHEBI:29105"/>
    </ligand>
</feature>